<keyword evidence="3" id="KW-1185">Reference proteome</keyword>
<dbReference type="Proteomes" id="UP000005150">
    <property type="component" value="Unassembled WGS sequence"/>
</dbReference>
<dbReference type="AlphaFoldDB" id="I9TL75"/>
<dbReference type="HOGENOM" id="CLU_102079_0_0_10"/>
<dbReference type="InterPro" id="IPR032220">
    <property type="entry name" value="DUF5039"/>
</dbReference>
<reference evidence="2 3" key="1">
    <citation type="submission" date="2012-02" db="EMBL/GenBank/DDBJ databases">
        <title>The Genome Sequence of Bacteroides salyersiae CL02T12C01.</title>
        <authorList>
            <consortium name="The Broad Institute Genome Sequencing Platform"/>
            <person name="Earl A."/>
            <person name="Ward D."/>
            <person name="Feldgarden M."/>
            <person name="Gevers D."/>
            <person name="Zitomersky N.L."/>
            <person name="Coyne M.J."/>
            <person name="Comstock L.E."/>
            <person name="Young S.K."/>
            <person name="Zeng Q."/>
            <person name="Gargeya S."/>
            <person name="Fitzgerald M."/>
            <person name="Haas B."/>
            <person name="Abouelleil A."/>
            <person name="Alvarado L."/>
            <person name="Arachchi H.M."/>
            <person name="Berlin A."/>
            <person name="Chapman S.B."/>
            <person name="Gearin G."/>
            <person name="Goldberg J."/>
            <person name="Griggs A."/>
            <person name="Gujja S."/>
            <person name="Hansen M."/>
            <person name="Heiman D."/>
            <person name="Howarth C."/>
            <person name="Larimer J."/>
            <person name="Lui A."/>
            <person name="MacDonald P.J.P."/>
            <person name="McCowen C."/>
            <person name="Montmayeur A."/>
            <person name="Murphy C."/>
            <person name="Neiman D."/>
            <person name="Pearson M."/>
            <person name="Priest M."/>
            <person name="Roberts A."/>
            <person name="Saif S."/>
            <person name="Shea T."/>
            <person name="Sisk P."/>
            <person name="Stolte C."/>
            <person name="Sykes S."/>
            <person name="Wortman J."/>
            <person name="Nusbaum C."/>
            <person name="Birren B."/>
        </authorList>
    </citation>
    <scope>NUCLEOTIDE SEQUENCE [LARGE SCALE GENOMIC DNA]</scope>
    <source>
        <strain evidence="2 3">CL02T12C01</strain>
    </source>
</reference>
<proteinExistence type="predicted"/>
<feature type="coiled-coil region" evidence="1">
    <location>
        <begin position="115"/>
        <end position="142"/>
    </location>
</feature>
<accession>I9TL75</accession>
<feature type="coiled-coil region" evidence="1">
    <location>
        <begin position="48"/>
        <end position="75"/>
    </location>
</feature>
<gene>
    <name evidence="2" type="ORF">HMPREF1071_00466</name>
</gene>
<sequence length="261" mass="30766">MQIKQATKSTNTMKNSTIILLFTACIGCSELFPLSAQETKKGTIPAKCITSEKQMQQLEESLNNISADLQKKELEFSWLLTERYLNYCDKTNKHINITKDDYLKILTFERKPEDLKVLEDTYENAKKELQELLNSDKEYTRLYTSLKESVNEEARKQASAALSNYYSRRWSDNETYKNLRNKEQKTLRQYRIETVRYALNECKAQQQVMSTRFIDYGDRENILSSDSALRQLSVEIRLLKDLQQETIRKYQQLKYKVSIPE</sequence>
<name>I9TL75_9BACE</name>
<dbReference type="PROSITE" id="PS51257">
    <property type="entry name" value="PROKAR_LIPOPROTEIN"/>
    <property type="match status" value="1"/>
</dbReference>
<evidence type="ECO:0000256" key="1">
    <source>
        <dbReference type="SAM" id="Coils"/>
    </source>
</evidence>
<dbReference type="PATRIC" id="fig|997887.3.peg.484"/>
<evidence type="ECO:0000313" key="2">
    <source>
        <dbReference type="EMBL" id="EIY69898.1"/>
    </source>
</evidence>
<evidence type="ECO:0000313" key="3">
    <source>
        <dbReference type="Proteomes" id="UP000005150"/>
    </source>
</evidence>
<organism evidence="2 3">
    <name type="scientific">Bacteroides salyersiae CL02T12C01</name>
    <dbReference type="NCBI Taxonomy" id="997887"/>
    <lineage>
        <taxon>Bacteria</taxon>
        <taxon>Pseudomonadati</taxon>
        <taxon>Bacteroidota</taxon>
        <taxon>Bacteroidia</taxon>
        <taxon>Bacteroidales</taxon>
        <taxon>Bacteroidaceae</taxon>
        <taxon>Bacteroides</taxon>
    </lineage>
</organism>
<protein>
    <recommendedName>
        <fullName evidence="4">DUF5039 domain-containing protein</fullName>
    </recommendedName>
</protein>
<comment type="caution">
    <text evidence="2">The sequence shown here is derived from an EMBL/GenBank/DDBJ whole genome shotgun (WGS) entry which is preliminary data.</text>
</comment>
<evidence type="ECO:0008006" key="4">
    <source>
        <dbReference type="Google" id="ProtNLM"/>
    </source>
</evidence>
<dbReference type="OrthoDB" id="1047671at2"/>
<dbReference type="Pfam" id="PF16442">
    <property type="entry name" value="DUF5039"/>
    <property type="match status" value="1"/>
</dbReference>
<keyword evidence="1" id="KW-0175">Coiled coil</keyword>
<dbReference type="EMBL" id="AGXV01000009">
    <property type="protein sequence ID" value="EIY69898.1"/>
    <property type="molecule type" value="Genomic_DNA"/>
</dbReference>